<dbReference type="InterPro" id="IPR011014">
    <property type="entry name" value="MscS_channel_TM-2"/>
</dbReference>
<evidence type="ECO:0000256" key="4">
    <source>
        <dbReference type="ARBA" id="ARBA00022692"/>
    </source>
</evidence>
<dbReference type="Gene3D" id="2.30.30.60">
    <property type="match status" value="1"/>
</dbReference>
<feature type="domain" description="Mechanosensitive ion channel MscS" evidence="9">
    <location>
        <begin position="240"/>
        <end position="305"/>
    </location>
</feature>
<dbReference type="SUPFAM" id="SSF50182">
    <property type="entry name" value="Sm-like ribonucleoproteins"/>
    <property type="match status" value="1"/>
</dbReference>
<dbReference type="InterPro" id="IPR045275">
    <property type="entry name" value="MscS_archaea/bacteria_type"/>
</dbReference>
<protein>
    <submittedName>
        <fullName evidence="11">Transporter, small conductance mechanosensitive ion channel MscS family protein</fullName>
    </submittedName>
</protein>
<dbReference type="SUPFAM" id="SSF82861">
    <property type="entry name" value="Mechanosensitive channel protein MscS (YggB), transmembrane region"/>
    <property type="match status" value="1"/>
</dbReference>
<dbReference type="InterPro" id="IPR011066">
    <property type="entry name" value="MscS_channel_C_sf"/>
</dbReference>
<dbReference type="Proteomes" id="UP000016630">
    <property type="component" value="Unassembled WGS sequence"/>
</dbReference>
<evidence type="ECO:0000256" key="2">
    <source>
        <dbReference type="ARBA" id="ARBA00008017"/>
    </source>
</evidence>
<proteinExistence type="inferred from homology"/>
<dbReference type="InterPro" id="IPR010920">
    <property type="entry name" value="LSM_dom_sf"/>
</dbReference>
<evidence type="ECO:0000259" key="9">
    <source>
        <dbReference type="Pfam" id="PF00924"/>
    </source>
</evidence>
<evidence type="ECO:0000256" key="8">
    <source>
        <dbReference type="SAM" id="Phobius"/>
    </source>
</evidence>
<dbReference type="InterPro" id="IPR006685">
    <property type="entry name" value="MscS_channel_2nd"/>
</dbReference>
<dbReference type="InterPro" id="IPR023408">
    <property type="entry name" value="MscS_beta-dom_sf"/>
</dbReference>
<keyword evidence="5 8" id="KW-1133">Transmembrane helix</keyword>
<feature type="compositionally biased region" description="Polar residues" evidence="7">
    <location>
        <begin position="414"/>
        <end position="428"/>
    </location>
</feature>
<evidence type="ECO:0000256" key="7">
    <source>
        <dbReference type="SAM" id="MobiDB-lite"/>
    </source>
</evidence>
<comment type="subcellular location">
    <subcellularLocation>
        <location evidence="1">Cell membrane</location>
        <topology evidence="1">Multi-pass membrane protein</topology>
    </subcellularLocation>
</comment>
<reference evidence="11 12" key="1">
    <citation type="submission" date="2013-06" db="EMBL/GenBank/DDBJ databases">
        <authorList>
            <person name="Weinstock G."/>
            <person name="Sodergren E."/>
            <person name="Lobos E.A."/>
            <person name="Fulton L."/>
            <person name="Fulton R."/>
            <person name="Courtney L."/>
            <person name="Fronick C."/>
            <person name="O'Laughlin M."/>
            <person name="Godfrey J."/>
            <person name="Wilson R.M."/>
            <person name="Miner T."/>
            <person name="Farmer C."/>
            <person name="Delehaunty K."/>
            <person name="Cordes M."/>
            <person name="Minx P."/>
            <person name="Tomlinson C."/>
            <person name="Chen J."/>
            <person name="Wollam A."/>
            <person name="Pepin K.H."/>
            <person name="Bhonagiri V."/>
            <person name="Zhang X."/>
            <person name="Warren W."/>
            <person name="Mitreva M."/>
            <person name="Mardis E.R."/>
            <person name="Wilson R.K."/>
        </authorList>
    </citation>
    <scope>NUCLEOTIDE SEQUENCE [LARGE SCALE GENOMIC DNA]</scope>
    <source>
        <strain evidence="11 12">F0570</strain>
    </source>
</reference>
<feature type="domain" description="Mechanosensitive ion channel MscS C-terminal" evidence="10">
    <location>
        <begin position="312"/>
        <end position="393"/>
    </location>
</feature>
<keyword evidence="4 8" id="KW-0812">Transmembrane</keyword>
<dbReference type="GO" id="GO:0005886">
    <property type="term" value="C:plasma membrane"/>
    <property type="evidence" value="ECO:0007669"/>
    <property type="project" value="UniProtKB-SubCell"/>
</dbReference>
<dbReference type="PANTHER" id="PTHR30221:SF1">
    <property type="entry name" value="SMALL-CONDUCTANCE MECHANOSENSITIVE CHANNEL"/>
    <property type="match status" value="1"/>
</dbReference>
<sequence length="428" mass="47361">MLGQLEVALSEGFEGAVDEPCVVCRQAVLSGGGWLSEEWWQKGRKEQAKGRKPKDAQESIRHNFYIFVRDSAESIPADSVSAGLSASINDIKVTNSMGLKILFPLQNLSVDTTKVNKIAEVVSPEALKQIKDIKPSQWTELLTQWGGKALSFGIKVLIALVAFYLGKLLLNALVKWLDRIMVRRSFEPAARTFLRSFANIGGFVLLIVIIISTLGFQPVSLAALLASVGVAVGMGLSGQLQNLAGGLIVLLTKPFKVGDYIVSNNVEGVVDGVTLFHTTVMTFENKYIFIPNGLLSSNVIINYSRMAVRRNEWIIGIEYNEDFDRVKTLLLRLIDEEPRIIKDPLPTVVLKELADSSVRVMARAWCATDDLWNVYWDINERIYSEFNRQGIAFPFPQLTIHGSAAGQERRGKSTEAQSPENVSTNTSL</sequence>
<evidence type="ECO:0000313" key="12">
    <source>
        <dbReference type="Proteomes" id="UP000016630"/>
    </source>
</evidence>
<dbReference type="EMBL" id="AWUW01000055">
    <property type="protein sequence ID" value="ERJ67277.1"/>
    <property type="molecule type" value="Genomic_DNA"/>
</dbReference>
<evidence type="ECO:0000256" key="5">
    <source>
        <dbReference type="ARBA" id="ARBA00022989"/>
    </source>
</evidence>
<dbReference type="PANTHER" id="PTHR30221">
    <property type="entry name" value="SMALL-CONDUCTANCE MECHANOSENSITIVE CHANNEL"/>
    <property type="match status" value="1"/>
</dbReference>
<feature type="transmembrane region" description="Helical" evidence="8">
    <location>
        <begin position="197"/>
        <end position="216"/>
    </location>
</feature>
<accession>A0A0E2LR82</accession>
<dbReference type="AlphaFoldDB" id="A0A0E2LR82"/>
<gene>
    <name evidence="11" type="ORF">HMPREF1555_00841</name>
</gene>
<evidence type="ECO:0000256" key="6">
    <source>
        <dbReference type="ARBA" id="ARBA00023136"/>
    </source>
</evidence>
<dbReference type="Pfam" id="PF21082">
    <property type="entry name" value="MS_channel_3rd"/>
    <property type="match status" value="1"/>
</dbReference>
<feature type="region of interest" description="Disordered" evidence="7">
    <location>
        <begin position="405"/>
        <end position="428"/>
    </location>
</feature>
<comment type="similarity">
    <text evidence="2">Belongs to the MscS (TC 1.A.23) family.</text>
</comment>
<dbReference type="HOGENOM" id="CLU_037945_1_1_10"/>
<dbReference type="InterPro" id="IPR049278">
    <property type="entry name" value="MS_channel_C"/>
</dbReference>
<evidence type="ECO:0000256" key="3">
    <source>
        <dbReference type="ARBA" id="ARBA00022475"/>
    </source>
</evidence>
<dbReference type="Gene3D" id="1.10.287.1260">
    <property type="match status" value="1"/>
</dbReference>
<organism evidence="11 12">
    <name type="scientific">Porphyromonas gingivalis F0570</name>
    <dbReference type="NCBI Taxonomy" id="1227271"/>
    <lineage>
        <taxon>Bacteria</taxon>
        <taxon>Pseudomonadati</taxon>
        <taxon>Bacteroidota</taxon>
        <taxon>Bacteroidia</taxon>
        <taxon>Bacteroidales</taxon>
        <taxon>Porphyromonadaceae</taxon>
        <taxon>Porphyromonas</taxon>
    </lineage>
</organism>
<keyword evidence="3" id="KW-1003">Cell membrane</keyword>
<keyword evidence="6 8" id="KW-0472">Membrane</keyword>
<evidence type="ECO:0000259" key="10">
    <source>
        <dbReference type="Pfam" id="PF21082"/>
    </source>
</evidence>
<comment type="caution">
    <text evidence="11">The sequence shown here is derived from an EMBL/GenBank/DDBJ whole genome shotgun (WGS) entry which is preliminary data.</text>
</comment>
<dbReference type="Gene3D" id="3.30.70.100">
    <property type="match status" value="1"/>
</dbReference>
<feature type="transmembrane region" description="Helical" evidence="8">
    <location>
        <begin position="156"/>
        <end position="177"/>
    </location>
</feature>
<evidence type="ECO:0000256" key="1">
    <source>
        <dbReference type="ARBA" id="ARBA00004651"/>
    </source>
</evidence>
<dbReference type="SUPFAM" id="SSF82689">
    <property type="entry name" value="Mechanosensitive channel protein MscS (YggB), C-terminal domain"/>
    <property type="match status" value="1"/>
</dbReference>
<name>A0A0E2LR82_PORGN</name>
<evidence type="ECO:0000313" key="11">
    <source>
        <dbReference type="EMBL" id="ERJ67277.1"/>
    </source>
</evidence>
<dbReference type="GO" id="GO:0008381">
    <property type="term" value="F:mechanosensitive monoatomic ion channel activity"/>
    <property type="evidence" value="ECO:0007669"/>
    <property type="project" value="InterPro"/>
</dbReference>
<dbReference type="Pfam" id="PF00924">
    <property type="entry name" value="MS_channel_2nd"/>
    <property type="match status" value="1"/>
</dbReference>
<dbReference type="PATRIC" id="fig|1227271.3.peg.736"/>